<dbReference type="InterPro" id="IPR007248">
    <property type="entry name" value="Mpv17_PMP22"/>
</dbReference>
<dbReference type="Proteomes" id="UP000184300">
    <property type="component" value="Unassembled WGS sequence"/>
</dbReference>
<evidence type="ECO:0000256" key="4">
    <source>
        <dbReference type="ARBA" id="ARBA00022989"/>
    </source>
</evidence>
<dbReference type="EMBL" id="KV878904">
    <property type="protein sequence ID" value="OJJ81848.1"/>
    <property type="molecule type" value="Genomic_DNA"/>
</dbReference>
<evidence type="ECO:0000256" key="1">
    <source>
        <dbReference type="ARBA" id="ARBA00004141"/>
    </source>
</evidence>
<proteinExistence type="inferred from homology"/>
<feature type="transmembrane region" description="Helical" evidence="6">
    <location>
        <begin position="140"/>
        <end position="161"/>
    </location>
</feature>
<feature type="transmembrane region" description="Helical" evidence="6">
    <location>
        <begin position="168"/>
        <end position="186"/>
    </location>
</feature>
<sequence>MALPSIAKATLQSALINAGSNVLAQGIKAYRAEVPFELDVQTLFQFTTCAFILSPVTFLWLEGLEASFPGEKIVPKENPKDKGNEKEKKETKLHIPNTIAKIAIDQLIGGALSTALYIITLGTLRGQDYDVITTQLQNDFYPLMIAGFKLWPLVSILNFTVIPADKRLLVGSLVGVVWAVYLSLLSG</sequence>
<keyword evidence="4 6" id="KW-1133">Transmembrane helix</keyword>
<protein>
    <recommendedName>
        <fullName evidence="9">Integral membrane protein, Mpv17/PMP22 family</fullName>
    </recommendedName>
</protein>
<comment type="similarity">
    <text evidence="2 6">Belongs to the peroxisomal membrane protein PXMP2/4 family.</text>
</comment>
<keyword evidence="3 6" id="KW-0812">Transmembrane</keyword>
<evidence type="ECO:0000256" key="6">
    <source>
        <dbReference type="RuleBase" id="RU363053"/>
    </source>
</evidence>
<dbReference type="RefSeq" id="XP_022398546.1">
    <property type="nucleotide sequence ID" value="XM_022548405.1"/>
</dbReference>
<reference evidence="8" key="1">
    <citation type="journal article" date="2017" name="Genome Biol.">
        <title>Comparative genomics reveals high biological diversity and specific adaptations in the industrially and medically important fungal genus Aspergillus.</title>
        <authorList>
            <person name="de Vries R.P."/>
            <person name="Riley R."/>
            <person name="Wiebenga A."/>
            <person name="Aguilar-Osorio G."/>
            <person name="Amillis S."/>
            <person name="Uchima C.A."/>
            <person name="Anderluh G."/>
            <person name="Asadollahi M."/>
            <person name="Askin M."/>
            <person name="Barry K."/>
            <person name="Battaglia E."/>
            <person name="Bayram O."/>
            <person name="Benocci T."/>
            <person name="Braus-Stromeyer S.A."/>
            <person name="Caldana C."/>
            <person name="Canovas D."/>
            <person name="Cerqueira G.C."/>
            <person name="Chen F."/>
            <person name="Chen W."/>
            <person name="Choi C."/>
            <person name="Clum A."/>
            <person name="Dos Santos R.A."/>
            <person name="Damasio A.R."/>
            <person name="Diallinas G."/>
            <person name="Emri T."/>
            <person name="Fekete E."/>
            <person name="Flipphi M."/>
            <person name="Freyberg S."/>
            <person name="Gallo A."/>
            <person name="Gournas C."/>
            <person name="Habgood R."/>
            <person name="Hainaut M."/>
            <person name="Harispe M.L."/>
            <person name="Henrissat B."/>
            <person name="Hilden K.S."/>
            <person name="Hope R."/>
            <person name="Hossain A."/>
            <person name="Karabika E."/>
            <person name="Karaffa L."/>
            <person name="Karanyi Z."/>
            <person name="Krasevec N."/>
            <person name="Kuo A."/>
            <person name="Kusch H."/>
            <person name="LaButti K."/>
            <person name="Lagendijk E.L."/>
            <person name="Lapidus A."/>
            <person name="Levasseur A."/>
            <person name="Lindquist E."/>
            <person name="Lipzen A."/>
            <person name="Logrieco A.F."/>
            <person name="MacCabe A."/>
            <person name="Maekelae M.R."/>
            <person name="Malavazi I."/>
            <person name="Melin P."/>
            <person name="Meyer V."/>
            <person name="Mielnichuk N."/>
            <person name="Miskei M."/>
            <person name="Molnar A.P."/>
            <person name="Mule G."/>
            <person name="Ngan C.Y."/>
            <person name="Orejas M."/>
            <person name="Orosz E."/>
            <person name="Ouedraogo J.P."/>
            <person name="Overkamp K.M."/>
            <person name="Park H.-S."/>
            <person name="Perrone G."/>
            <person name="Piumi F."/>
            <person name="Punt P.J."/>
            <person name="Ram A.F."/>
            <person name="Ramon A."/>
            <person name="Rauscher S."/>
            <person name="Record E."/>
            <person name="Riano-Pachon D.M."/>
            <person name="Robert V."/>
            <person name="Roehrig J."/>
            <person name="Ruller R."/>
            <person name="Salamov A."/>
            <person name="Salih N.S."/>
            <person name="Samson R.A."/>
            <person name="Sandor E."/>
            <person name="Sanguinetti M."/>
            <person name="Schuetze T."/>
            <person name="Sepcic K."/>
            <person name="Shelest E."/>
            <person name="Sherlock G."/>
            <person name="Sophianopoulou V."/>
            <person name="Squina F.M."/>
            <person name="Sun H."/>
            <person name="Susca A."/>
            <person name="Todd R.B."/>
            <person name="Tsang A."/>
            <person name="Unkles S.E."/>
            <person name="van de Wiele N."/>
            <person name="van Rossen-Uffink D."/>
            <person name="Oliveira J.V."/>
            <person name="Vesth T.C."/>
            <person name="Visser J."/>
            <person name="Yu J.-H."/>
            <person name="Zhou M."/>
            <person name="Andersen M.R."/>
            <person name="Archer D.B."/>
            <person name="Baker S.E."/>
            <person name="Benoit I."/>
            <person name="Brakhage A.A."/>
            <person name="Braus G.H."/>
            <person name="Fischer R."/>
            <person name="Frisvad J.C."/>
            <person name="Goldman G.H."/>
            <person name="Houbraken J."/>
            <person name="Oakley B."/>
            <person name="Pocsi I."/>
            <person name="Scazzocchio C."/>
            <person name="Seiboth B."/>
            <person name="vanKuyk P.A."/>
            <person name="Wortman J."/>
            <person name="Dyer P.S."/>
            <person name="Grigoriev I.V."/>
        </authorList>
    </citation>
    <scope>NUCLEOTIDE SEQUENCE [LARGE SCALE GENOMIC DNA]</scope>
    <source>
        <strain evidence="8">CBS 516.65</strain>
    </source>
</reference>
<gene>
    <name evidence="7" type="ORF">ASPGLDRAFT_59865</name>
</gene>
<evidence type="ECO:0008006" key="9">
    <source>
        <dbReference type="Google" id="ProtNLM"/>
    </source>
</evidence>
<dbReference type="PANTHER" id="PTHR11266:SF80">
    <property type="entry name" value="PEROXISOMAL MEMBRANE PROTEIN 2"/>
    <property type="match status" value="1"/>
</dbReference>
<name>A0A1L9VD35_ASPGL</name>
<evidence type="ECO:0000256" key="3">
    <source>
        <dbReference type="ARBA" id="ARBA00022692"/>
    </source>
</evidence>
<comment type="subcellular location">
    <subcellularLocation>
        <location evidence="1">Membrane</location>
        <topology evidence="1">Multi-pass membrane protein</topology>
    </subcellularLocation>
</comment>
<dbReference type="GO" id="GO:0005778">
    <property type="term" value="C:peroxisomal membrane"/>
    <property type="evidence" value="ECO:0007669"/>
    <property type="project" value="TreeGrafter"/>
</dbReference>
<feature type="transmembrane region" description="Helical" evidence="6">
    <location>
        <begin position="98"/>
        <end position="120"/>
    </location>
</feature>
<keyword evidence="8" id="KW-1185">Reference proteome</keyword>
<evidence type="ECO:0000256" key="5">
    <source>
        <dbReference type="ARBA" id="ARBA00023136"/>
    </source>
</evidence>
<dbReference type="Pfam" id="PF04117">
    <property type="entry name" value="Mpv17_PMP22"/>
    <property type="match status" value="1"/>
</dbReference>
<keyword evidence="5 6" id="KW-0472">Membrane</keyword>
<organism evidence="7 8">
    <name type="scientific">Aspergillus glaucus CBS 516.65</name>
    <dbReference type="NCBI Taxonomy" id="1160497"/>
    <lineage>
        <taxon>Eukaryota</taxon>
        <taxon>Fungi</taxon>
        <taxon>Dikarya</taxon>
        <taxon>Ascomycota</taxon>
        <taxon>Pezizomycotina</taxon>
        <taxon>Eurotiomycetes</taxon>
        <taxon>Eurotiomycetidae</taxon>
        <taxon>Eurotiales</taxon>
        <taxon>Aspergillaceae</taxon>
        <taxon>Aspergillus</taxon>
        <taxon>Aspergillus subgen. Aspergillus</taxon>
    </lineage>
</organism>
<dbReference type="VEuPathDB" id="FungiDB:ASPGLDRAFT_59865"/>
<evidence type="ECO:0000313" key="7">
    <source>
        <dbReference type="EMBL" id="OJJ81848.1"/>
    </source>
</evidence>
<evidence type="ECO:0000256" key="2">
    <source>
        <dbReference type="ARBA" id="ARBA00006824"/>
    </source>
</evidence>
<dbReference type="OrthoDB" id="10267969at2759"/>
<dbReference type="STRING" id="1160497.A0A1L9VD35"/>
<dbReference type="PANTHER" id="PTHR11266">
    <property type="entry name" value="PEROXISOMAL MEMBRANE PROTEIN 2, PXMP2 MPV17"/>
    <property type="match status" value="1"/>
</dbReference>
<evidence type="ECO:0000313" key="8">
    <source>
        <dbReference type="Proteomes" id="UP000184300"/>
    </source>
</evidence>
<dbReference type="AlphaFoldDB" id="A0A1L9VD35"/>
<dbReference type="GeneID" id="34464665"/>
<accession>A0A1L9VD35</accession>